<evidence type="ECO:0000256" key="3">
    <source>
        <dbReference type="ARBA" id="ARBA00023002"/>
    </source>
</evidence>
<organism evidence="7 8">
    <name type="scientific">Lyophyllum shimeji</name>
    <name type="common">Hon-shimeji</name>
    <name type="synonym">Tricholoma shimeji</name>
    <dbReference type="NCBI Taxonomy" id="47721"/>
    <lineage>
        <taxon>Eukaryota</taxon>
        <taxon>Fungi</taxon>
        <taxon>Dikarya</taxon>
        <taxon>Basidiomycota</taxon>
        <taxon>Agaricomycotina</taxon>
        <taxon>Agaricomycetes</taxon>
        <taxon>Agaricomycetidae</taxon>
        <taxon>Agaricales</taxon>
        <taxon>Tricholomatineae</taxon>
        <taxon>Lyophyllaceae</taxon>
        <taxon>Lyophyllum</taxon>
    </lineage>
</organism>
<accession>A0A9P3UKV1</accession>
<comment type="similarity">
    <text evidence="1 5">Belongs to the proline oxidase family.</text>
</comment>
<gene>
    <name evidence="7" type="ORF">LshimejAT787_0310340</name>
</gene>
<keyword evidence="4 5" id="KW-0642">Proline metabolism</keyword>
<dbReference type="PANTHER" id="PTHR13914:SF0">
    <property type="entry name" value="PROLINE DEHYDROGENASE 1, MITOCHONDRIAL"/>
    <property type="match status" value="1"/>
</dbReference>
<dbReference type="InterPro" id="IPR015659">
    <property type="entry name" value="Proline_oxidase"/>
</dbReference>
<proteinExistence type="inferred from homology"/>
<dbReference type="EC" id="1.5.5.2" evidence="2 5"/>
<comment type="caution">
    <text evidence="7">The sequence shown here is derived from an EMBL/GenBank/DDBJ whole genome shotgun (WGS) entry which is preliminary data.</text>
</comment>
<dbReference type="GO" id="GO:0005739">
    <property type="term" value="C:mitochondrion"/>
    <property type="evidence" value="ECO:0007669"/>
    <property type="project" value="TreeGrafter"/>
</dbReference>
<evidence type="ECO:0000256" key="5">
    <source>
        <dbReference type="RuleBase" id="RU364054"/>
    </source>
</evidence>
<dbReference type="InterPro" id="IPR029041">
    <property type="entry name" value="FAD-linked_oxidoreductase-like"/>
</dbReference>
<dbReference type="AlphaFoldDB" id="A0A9P3UKV1"/>
<protein>
    <recommendedName>
        <fullName evidence="2 5">Proline dehydrogenase</fullName>
        <ecNumber evidence="2 5">1.5.5.2</ecNumber>
    </recommendedName>
</protein>
<dbReference type="GO" id="GO:0010133">
    <property type="term" value="P:L-proline catabolic process to L-glutamate"/>
    <property type="evidence" value="ECO:0007669"/>
    <property type="project" value="TreeGrafter"/>
</dbReference>
<sequence length="584" mass="64246">MLRIPRILTKPSFLQALRPASRPSLGRTFVPRAQWRNASTSTGGTASTRRKFGFLSGGALLALGLSPFYASHIHADAVAPDETEDLSLGALIRTYVVYTMCSIPTLVDNSPKLMQLATLPGIRWFAETFVRITFFDQFVGGDTAQNTLPLLYKLRATNKGALFAYSVEVDEAEATASSSKGTQAERSPYKRIVDEMVHCVDVAADFEDRISGKVHTGRKTWVAVKLSALLPDAEVLIKLSSHLLTTRPRLPIAFPGCPHSTDLDVLDKPPVEPSQRPGALTAEDIAALRELHVDLVRICTRAQQRGVKIIIDAEYSWYQPAIDALTLSLTRQFNKLPSRSNPDASHVQPLVYGTYQAYLRRTPEHLAQSLADAKAGNYALGVKLVRGAYHPHELAAHAAGLAHNPSLSISPDAQPPVWSMKPETDACYNECLRVLINAIREDVDTRRPRGLPQTPAVAALFGTHNWESCELLLQELVKTGLAFKGPEEGSLVLLPDDVTERVTIGQLYGMHDDLTNHLVNTTASNTPLIIKYVPYGALSEVMPYLSRRAIENKSVLGEGMAGRERRRAAAEIKRRLFGSWFAMN</sequence>
<feature type="domain" description="Proline dehydrogenase" evidence="6">
    <location>
        <begin position="189"/>
        <end position="555"/>
    </location>
</feature>
<dbReference type="InterPro" id="IPR002872">
    <property type="entry name" value="Proline_DH_dom"/>
</dbReference>
<comment type="cofactor">
    <cofactor evidence="5">
        <name>FAD</name>
        <dbReference type="ChEBI" id="CHEBI:57692"/>
    </cofactor>
</comment>
<dbReference type="Proteomes" id="UP001063166">
    <property type="component" value="Unassembled WGS sequence"/>
</dbReference>
<reference evidence="7" key="1">
    <citation type="submission" date="2022-07" db="EMBL/GenBank/DDBJ databases">
        <title>The genome of Lyophyllum shimeji provides insight into the initial evolution of ectomycorrhizal fungal genome.</title>
        <authorList>
            <person name="Kobayashi Y."/>
            <person name="Shibata T."/>
            <person name="Hirakawa H."/>
            <person name="Shigenobu S."/>
            <person name="Nishiyama T."/>
            <person name="Yamada A."/>
            <person name="Hasebe M."/>
            <person name="Kawaguchi M."/>
        </authorList>
    </citation>
    <scope>NUCLEOTIDE SEQUENCE</scope>
    <source>
        <strain evidence="7">AT787</strain>
    </source>
</reference>
<dbReference type="Pfam" id="PF01619">
    <property type="entry name" value="Pro_dh"/>
    <property type="match status" value="1"/>
</dbReference>
<dbReference type="GO" id="GO:0071949">
    <property type="term" value="F:FAD binding"/>
    <property type="evidence" value="ECO:0007669"/>
    <property type="project" value="TreeGrafter"/>
</dbReference>
<evidence type="ECO:0000256" key="2">
    <source>
        <dbReference type="ARBA" id="ARBA00012695"/>
    </source>
</evidence>
<evidence type="ECO:0000256" key="1">
    <source>
        <dbReference type="ARBA" id="ARBA00005869"/>
    </source>
</evidence>
<dbReference type="OrthoDB" id="5464at2759"/>
<keyword evidence="3 5" id="KW-0560">Oxidoreductase</keyword>
<dbReference type="SUPFAM" id="SSF51730">
    <property type="entry name" value="FAD-linked oxidoreductase"/>
    <property type="match status" value="1"/>
</dbReference>
<keyword evidence="5" id="KW-0274">FAD</keyword>
<evidence type="ECO:0000313" key="8">
    <source>
        <dbReference type="Proteomes" id="UP001063166"/>
    </source>
</evidence>
<evidence type="ECO:0000256" key="4">
    <source>
        <dbReference type="ARBA" id="ARBA00023062"/>
    </source>
</evidence>
<dbReference type="EMBL" id="BRPK01000003">
    <property type="protein sequence ID" value="GLB36747.1"/>
    <property type="molecule type" value="Genomic_DNA"/>
</dbReference>
<comment type="function">
    <text evidence="5">Converts proline to delta-1-pyrroline-5-carboxylate.</text>
</comment>
<keyword evidence="5" id="KW-0285">Flavoprotein</keyword>
<comment type="catalytic activity">
    <reaction evidence="5">
        <text>L-proline + a quinone = (S)-1-pyrroline-5-carboxylate + a quinol + H(+)</text>
        <dbReference type="Rhea" id="RHEA:23784"/>
        <dbReference type="ChEBI" id="CHEBI:15378"/>
        <dbReference type="ChEBI" id="CHEBI:17388"/>
        <dbReference type="ChEBI" id="CHEBI:24646"/>
        <dbReference type="ChEBI" id="CHEBI:60039"/>
        <dbReference type="ChEBI" id="CHEBI:132124"/>
        <dbReference type="EC" id="1.5.5.2"/>
    </reaction>
</comment>
<dbReference type="PANTHER" id="PTHR13914">
    <property type="entry name" value="PROLINE OXIDASE"/>
    <property type="match status" value="1"/>
</dbReference>
<dbReference type="GO" id="GO:0004657">
    <property type="term" value="F:proline dehydrogenase activity"/>
    <property type="evidence" value="ECO:0007669"/>
    <property type="project" value="UniProtKB-EC"/>
</dbReference>
<dbReference type="Gene3D" id="3.20.20.220">
    <property type="match status" value="1"/>
</dbReference>
<evidence type="ECO:0000259" key="6">
    <source>
        <dbReference type="Pfam" id="PF01619"/>
    </source>
</evidence>
<name>A0A9P3UKV1_LYOSH</name>
<evidence type="ECO:0000313" key="7">
    <source>
        <dbReference type="EMBL" id="GLB36747.1"/>
    </source>
</evidence>
<keyword evidence="8" id="KW-1185">Reference proteome</keyword>